<dbReference type="eggNOG" id="ENOG50331HC">
    <property type="taxonomic scope" value="Bacteria"/>
</dbReference>
<evidence type="ECO:0000313" key="1">
    <source>
        <dbReference type="EMBL" id="AIF99386.1"/>
    </source>
</evidence>
<reference evidence="5 6" key="2">
    <citation type="journal article" date="2018" name="Nat. Biotechnol.">
        <title>A standardized bacterial taxonomy based on genome phylogeny substantially revises the tree of life.</title>
        <authorList>
            <person name="Parks D.H."/>
            <person name="Chuvochina M."/>
            <person name="Waite D.W."/>
            <person name="Rinke C."/>
            <person name="Skarshewski A."/>
            <person name="Chaumeil P.A."/>
            <person name="Hugenholtz P."/>
        </authorList>
    </citation>
    <scope>NUCLEOTIDE SEQUENCE [LARGE SCALE GENOMIC DNA]</scope>
    <source>
        <strain evidence="3">UBA11621</strain>
        <strain evidence="2">UBA11978</strain>
    </source>
</reference>
<evidence type="ECO:0008006" key="7">
    <source>
        <dbReference type="Google" id="ProtNLM"/>
    </source>
</evidence>
<evidence type="ECO:0000313" key="4">
    <source>
        <dbReference type="Proteomes" id="UP000056090"/>
    </source>
</evidence>
<dbReference type="OrthoDB" id="5768421at2"/>
<dbReference type="Proteomes" id="UP000056090">
    <property type="component" value="Chromosome"/>
</dbReference>
<evidence type="ECO:0000313" key="5">
    <source>
        <dbReference type="Proteomes" id="UP000263517"/>
    </source>
</evidence>
<dbReference type="RefSeq" id="WP_044057481.1">
    <property type="nucleotide sequence ID" value="NZ_CAJXAX010000013.1"/>
</dbReference>
<name>A0A075P0M2_9ALTE</name>
<proteinExistence type="predicted"/>
<sequence length="110" mass="12906">MENRLPLYKKLLVMYRIEPGCLGPQGTDYVEEFCVFAKQKLKDQHGHCLRWAIKPRYDKSLPELEFQMKNAIVSRDNAAKYLASFDIELDVFEEELEEALADLVDGFFER</sequence>
<dbReference type="Proteomes" id="UP000264779">
    <property type="component" value="Unassembled WGS sequence"/>
</dbReference>
<keyword evidence="4" id="KW-1185">Reference proteome</keyword>
<reference evidence="1 4" key="1">
    <citation type="submission" date="2014-06" db="EMBL/GenBank/DDBJ databases">
        <title>Genomes of Alteromonas australica, a world apart.</title>
        <authorList>
            <person name="Gonzaga A."/>
            <person name="Lopez-Perez M."/>
            <person name="Rodriguez-Valera F."/>
        </authorList>
    </citation>
    <scope>NUCLEOTIDE SEQUENCE [LARGE SCALE GENOMIC DNA]</scope>
    <source>
        <strain evidence="1 4">H 17</strain>
    </source>
</reference>
<dbReference type="KEGG" id="aaus:EP12_12845"/>
<gene>
    <name evidence="2" type="ORF">DCW74_09130</name>
    <name evidence="3" type="ORF">DEB45_14255</name>
    <name evidence="1" type="ORF">EP13_12210</name>
</gene>
<dbReference type="PATRIC" id="fig|589873.4.peg.2780"/>
<organism evidence="1 4">
    <name type="scientific">Alteromonas australica</name>
    <dbReference type="NCBI Taxonomy" id="589873"/>
    <lineage>
        <taxon>Bacteria</taxon>
        <taxon>Pseudomonadati</taxon>
        <taxon>Pseudomonadota</taxon>
        <taxon>Gammaproteobacteria</taxon>
        <taxon>Alteromonadales</taxon>
        <taxon>Alteromonadaceae</taxon>
        <taxon>Alteromonas/Salinimonas group</taxon>
        <taxon>Alteromonas</taxon>
    </lineage>
</organism>
<evidence type="ECO:0000313" key="3">
    <source>
        <dbReference type="EMBL" id="HBU52413.1"/>
    </source>
</evidence>
<dbReference type="EMBL" id="CP008849">
    <property type="protein sequence ID" value="AIF99386.1"/>
    <property type="molecule type" value="Genomic_DNA"/>
</dbReference>
<dbReference type="EMBL" id="DONK01000220">
    <property type="protein sequence ID" value="HBU52413.1"/>
    <property type="molecule type" value="Genomic_DNA"/>
</dbReference>
<dbReference type="STRING" id="589873.EP12_12845"/>
<dbReference type="GeneID" id="78255667"/>
<protein>
    <recommendedName>
        <fullName evidence="7">Orphan protein</fullName>
    </recommendedName>
</protein>
<dbReference type="AlphaFoldDB" id="A0A075P0M2"/>
<dbReference type="KEGG" id="aal:EP13_12210"/>
<dbReference type="Proteomes" id="UP000263517">
    <property type="component" value="Unassembled WGS sequence"/>
</dbReference>
<evidence type="ECO:0000313" key="6">
    <source>
        <dbReference type="Proteomes" id="UP000264779"/>
    </source>
</evidence>
<dbReference type="EMBL" id="DNAN01000319">
    <property type="protein sequence ID" value="HAW75882.1"/>
    <property type="molecule type" value="Genomic_DNA"/>
</dbReference>
<evidence type="ECO:0000313" key="2">
    <source>
        <dbReference type="EMBL" id="HAW75882.1"/>
    </source>
</evidence>
<accession>A0A075P0M2</accession>